<dbReference type="Gene3D" id="3.30.200.20">
    <property type="entry name" value="Phosphorylase Kinase, domain 1"/>
    <property type="match status" value="1"/>
</dbReference>
<dbReference type="GO" id="GO:0004691">
    <property type="term" value="F:cAMP-dependent protein kinase activity"/>
    <property type="evidence" value="ECO:0007669"/>
    <property type="project" value="UniProtKB-EC"/>
</dbReference>
<evidence type="ECO:0000259" key="9">
    <source>
        <dbReference type="PROSITE" id="PS50011"/>
    </source>
</evidence>
<dbReference type="GO" id="GO:0005524">
    <property type="term" value="F:ATP binding"/>
    <property type="evidence" value="ECO:0007669"/>
    <property type="project" value="UniProtKB-KW"/>
</dbReference>
<evidence type="ECO:0000256" key="6">
    <source>
        <dbReference type="ARBA" id="ARBA00022840"/>
    </source>
</evidence>
<dbReference type="SMART" id="SM00220">
    <property type="entry name" value="S_TKc"/>
    <property type="match status" value="1"/>
</dbReference>
<organism evidence="10 11">
    <name type="scientific">Cronartium quercuum f. sp. fusiforme G11</name>
    <dbReference type="NCBI Taxonomy" id="708437"/>
    <lineage>
        <taxon>Eukaryota</taxon>
        <taxon>Fungi</taxon>
        <taxon>Dikarya</taxon>
        <taxon>Basidiomycota</taxon>
        <taxon>Pucciniomycotina</taxon>
        <taxon>Pucciniomycetes</taxon>
        <taxon>Pucciniales</taxon>
        <taxon>Coleosporiaceae</taxon>
        <taxon>Cronartium</taxon>
    </lineage>
</organism>
<dbReference type="GO" id="GO:0005952">
    <property type="term" value="C:cAMP-dependent protein kinase complex"/>
    <property type="evidence" value="ECO:0007669"/>
    <property type="project" value="TreeGrafter"/>
</dbReference>
<evidence type="ECO:0000313" key="10">
    <source>
        <dbReference type="EMBL" id="KAG0139541.1"/>
    </source>
</evidence>
<evidence type="ECO:0000256" key="4">
    <source>
        <dbReference type="ARBA" id="ARBA00022741"/>
    </source>
</evidence>
<comment type="caution">
    <text evidence="10">The sequence shown here is derived from an EMBL/GenBank/DDBJ whole genome shotgun (WGS) entry which is preliminary data.</text>
</comment>
<sequence>MSPALARVHFASGSVDSNSQNDIIQTNSPTPWSQRQTILNKLLPTLVNYTCSLLNTTQIKSTHLQQRLYQINQDHTHCLDQQIGSLVEAAQITLKPTRELKPDHLGLSQEGSPTERRLMERVLKCQLDPNTDFISVRELSSSECGKVELVKSRLSRDEDRNQRNVFVLKTIYKSAAVRMREHIFPEAELAILQLSRSNSSTRQTHQAFVPHLHASFQSSDALHFLTSYIPGRTLADFLSSPVRSSLELEPVLRQWAAEIVLGLNWLHTTHRWVHRDLKPSNILLRANGHLVLNDFGTAAPLICVEPPVIDQYHLDRHGHQVVYEHSKLRVPKRYARTLVGTCDYIAPEVLHTHLHTVMDIIDRDENQSIVEQEDEPGSYGPEVDWWSLGITLYELFYNRPPFYSPAISTTYEQIVSHKGVHQQQFLQFPNTSGLMAPFNSISTNAKNFIKSLLSDPSCRLGSGPTGSAEIQSHAWFQTLDWSTLLTRPFTLFLSSSLAYLD</sequence>
<dbReference type="PROSITE" id="PS50011">
    <property type="entry name" value="PROTEIN_KINASE_DOM"/>
    <property type="match status" value="1"/>
</dbReference>
<reference evidence="10" key="1">
    <citation type="submission" date="2013-11" db="EMBL/GenBank/DDBJ databases">
        <title>Genome sequence of the fusiform rust pathogen reveals effectors for host alternation and coevolution with pine.</title>
        <authorList>
            <consortium name="DOE Joint Genome Institute"/>
            <person name="Smith K."/>
            <person name="Pendleton A."/>
            <person name="Kubisiak T."/>
            <person name="Anderson C."/>
            <person name="Salamov A."/>
            <person name="Aerts A."/>
            <person name="Riley R."/>
            <person name="Clum A."/>
            <person name="Lindquist E."/>
            <person name="Ence D."/>
            <person name="Campbell M."/>
            <person name="Kronenberg Z."/>
            <person name="Feau N."/>
            <person name="Dhillon B."/>
            <person name="Hamelin R."/>
            <person name="Burleigh J."/>
            <person name="Smith J."/>
            <person name="Yandell M."/>
            <person name="Nelson C."/>
            <person name="Grigoriev I."/>
            <person name="Davis J."/>
        </authorList>
    </citation>
    <scope>NUCLEOTIDE SEQUENCE</scope>
    <source>
        <strain evidence="10">G11</strain>
    </source>
</reference>
<dbReference type="InterPro" id="IPR000719">
    <property type="entry name" value="Prot_kinase_dom"/>
</dbReference>
<evidence type="ECO:0000256" key="1">
    <source>
        <dbReference type="ARBA" id="ARBA00012444"/>
    </source>
</evidence>
<evidence type="ECO:0000256" key="2">
    <source>
        <dbReference type="ARBA" id="ARBA00022527"/>
    </source>
</evidence>
<keyword evidence="6" id="KW-0067">ATP-binding</keyword>
<dbReference type="EC" id="2.7.11.11" evidence="1"/>
<proteinExistence type="predicted"/>
<evidence type="ECO:0000256" key="8">
    <source>
        <dbReference type="ARBA" id="ARBA00047454"/>
    </source>
</evidence>
<dbReference type="AlphaFoldDB" id="A0A9P6N5D9"/>
<dbReference type="OrthoDB" id="2506755at2759"/>
<dbReference type="InterPro" id="IPR011009">
    <property type="entry name" value="Kinase-like_dom_sf"/>
</dbReference>
<feature type="domain" description="Protein kinase" evidence="9">
    <location>
        <begin position="133"/>
        <end position="476"/>
    </location>
</feature>
<dbReference type="PANTHER" id="PTHR24353:SF37">
    <property type="entry name" value="CAMP-DEPENDENT PROTEIN KINASE CATALYTIC SUBUNIT PRKX"/>
    <property type="match status" value="1"/>
</dbReference>
<dbReference type="PANTHER" id="PTHR24353">
    <property type="entry name" value="CYCLIC NUCLEOTIDE-DEPENDENT PROTEIN KINASE"/>
    <property type="match status" value="1"/>
</dbReference>
<dbReference type="Proteomes" id="UP000886653">
    <property type="component" value="Unassembled WGS sequence"/>
</dbReference>
<keyword evidence="5" id="KW-0418">Kinase</keyword>
<dbReference type="EMBL" id="MU167567">
    <property type="protein sequence ID" value="KAG0139541.1"/>
    <property type="molecule type" value="Genomic_DNA"/>
</dbReference>
<dbReference type="Gene3D" id="1.10.510.10">
    <property type="entry name" value="Transferase(Phosphotransferase) domain 1"/>
    <property type="match status" value="1"/>
</dbReference>
<evidence type="ECO:0000256" key="5">
    <source>
        <dbReference type="ARBA" id="ARBA00022777"/>
    </source>
</evidence>
<dbReference type="Pfam" id="PF00069">
    <property type="entry name" value="Pkinase"/>
    <property type="match status" value="1"/>
</dbReference>
<evidence type="ECO:0000256" key="3">
    <source>
        <dbReference type="ARBA" id="ARBA00022679"/>
    </source>
</evidence>
<protein>
    <recommendedName>
        <fullName evidence="1">cAMP-dependent protein kinase</fullName>
        <ecNumber evidence="1">2.7.11.11</ecNumber>
    </recommendedName>
</protein>
<comment type="catalytic activity">
    <reaction evidence="7">
        <text>L-threonyl-[protein] + ATP = O-phospho-L-threonyl-[protein] + ADP + H(+)</text>
        <dbReference type="Rhea" id="RHEA:46608"/>
        <dbReference type="Rhea" id="RHEA-COMP:11060"/>
        <dbReference type="Rhea" id="RHEA-COMP:11605"/>
        <dbReference type="ChEBI" id="CHEBI:15378"/>
        <dbReference type="ChEBI" id="CHEBI:30013"/>
        <dbReference type="ChEBI" id="CHEBI:30616"/>
        <dbReference type="ChEBI" id="CHEBI:61977"/>
        <dbReference type="ChEBI" id="CHEBI:456216"/>
        <dbReference type="EC" id="2.7.11.11"/>
    </reaction>
</comment>
<evidence type="ECO:0000313" key="11">
    <source>
        <dbReference type="Proteomes" id="UP000886653"/>
    </source>
</evidence>
<evidence type="ECO:0000256" key="7">
    <source>
        <dbReference type="ARBA" id="ARBA00047292"/>
    </source>
</evidence>
<dbReference type="SUPFAM" id="SSF56112">
    <property type="entry name" value="Protein kinase-like (PK-like)"/>
    <property type="match status" value="1"/>
</dbReference>
<keyword evidence="2" id="KW-0723">Serine/threonine-protein kinase</keyword>
<comment type="catalytic activity">
    <reaction evidence="8">
        <text>L-seryl-[protein] + ATP = O-phospho-L-seryl-[protein] + ADP + H(+)</text>
        <dbReference type="Rhea" id="RHEA:17989"/>
        <dbReference type="Rhea" id="RHEA-COMP:9863"/>
        <dbReference type="Rhea" id="RHEA-COMP:11604"/>
        <dbReference type="ChEBI" id="CHEBI:15378"/>
        <dbReference type="ChEBI" id="CHEBI:29999"/>
        <dbReference type="ChEBI" id="CHEBI:30616"/>
        <dbReference type="ChEBI" id="CHEBI:83421"/>
        <dbReference type="ChEBI" id="CHEBI:456216"/>
        <dbReference type="EC" id="2.7.11.11"/>
    </reaction>
</comment>
<accession>A0A9P6N5D9</accession>
<keyword evidence="11" id="KW-1185">Reference proteome</keyword>
<name>A0A9P6N5D9_9BASI</name>
<gene>
    <name evidence="10" type="ORF">CROQUDRAFT_446588</name>
</gene>
<keyword evidence="4" id="KW-0547">Nucleotide-binding</keyword>
<keyword evidence="3" id="KW-0808">Transferase</keyword>